<dbReference type="EMBL" id="CM042056">
    <property type="protein sequence ID" value="KAI3697236.1"/>
    <property type="molecule type" value="Genomic_DNA"/>
</dbReference>
<evidence type="ECO:0000313" key="1">
    <source>
        <dbReference type="EMBL" id="KAI3697236.1"/>
    </source>
</evidence>
<reference evidence="1 2" key="2">
    <citation type="journal article" date="2022" name="Mol. Ecol. Resour.">
        <title>The genomes of chicory, endive, great burdock and yacon provide insights into Asteraceae paleo-polyploidization history and plant inulin production.</title>
        <authorList>
            <person name="Fan W."/>
            <person name="Wang S."/>
            <person name="Wang H."/>
            <person name="Wang A."/>
            <person name="Jiang F."/>
            <person name="Liu H."/>
            <person name="Zhao H."/>
            <person name="Xu D."/>
            <person name="Zhang Y."/>
        </authorList>
    </citation>
    <scope>NUCLEOTIDE SEQUENCE [LARGE SCALE GENOMIC DNA]</scope>
    <source>
        <strain evidence="2">cv. Niubang</strain>
    </source>
</reference>
<reference evidence="2" key="1">
    <citation type="journal article" date="2022" name="Mol. Ecol. Resour.">
        <title>The genomes of chicory, endive, great burdock and yacon provide insights into Asteraceae palaeo-polyploidization history and plant inulin production.</title>
        <authorList>
            <person name="Fan W."/>
            <person name="Wang S."/>
            <person name="Wang H."/>
            <person name="Wang A."/>
            <person name="Jiang F."/>
            <person name="Liu H."/>
            <person name="Zhao H."/>
            <person name="Xu D."/>
            <person name="Zhang Y."/>
        </authorList>
    </citation>
    <scope>NUCLEOTIDE SEQUENCE [LARGE SCALE GENOMIC DNA]</scope>
    <source>
        <strain evidence="2">cv. Niubang</strain>
    </source>
</reference>
<protein>
    <submittedName>
        <fullName evidence="1">Uncharacterized protein</fullName>
    </submittedName>
</protein>
<dbReference type="Proteomes" id="UP001055879">
    <property type="component" value="Linkage Group LG10"/>
</dbReference>
<evidence type="ECO:0000313" key="2">
    <source>
        <dbReference type="Proteomes" id="UP001055879"/>
    </source>
</evidence>
<comment type="caution">
    <text evidence="1">The sequence shown here is derived from an EMBL/GenBank/DDBJ whole genome shotgun (WGS) entry which is preliminary data.</text>
</comment>
<name>A0ACB8ZHN3_ARCLA</name>
<sequence>MENHKRRFLDCAEEDIINNLAEHLIDSILERLPFQDVVRTSILSKNWRYRWTRMRVLVLDKHFSKKIAKNGAYGRNGFIRIINQVLTLHKGPISKFSLHIPKMYLYSFEEIDQLMLCVLKNSVREFVLTNSNRHYELPSYVFSCLELRRLELHNCIFRPPPEFKGIFNVETLFLKDIDFGVNSWETPVSLPHLKRLCLHTCTNVYNFNIKARKLKTLLLISCPHANVIRLLDSPCLTVVAISFQKRIKDFVRVERMNISLLLSYLPKIEQFYVDGHFIKFLSAGYIPKWLSHANNSLKHLSLLYFHLGDLDQLHGALCLLRNSPNLKKLHMKLTHMPRFMHYDVGPASNHLEAPGCLDQTLKRLQTVDISLEGSIPEQLFIKLVLAHSPSLKKLIIRPIGPHDAQKWFNIAKDIMQFPRASPNAETIYLSPKP</sequence>
<gene>
    <name evidence="1" type="ORF">L6452_30103</name>
</gene>
<proteinExistence type="predicted"/>
<accession>A0ACB8ZHN3</accession>
<organism evidence="1 2">
    <name type="scientific">Arctium lappa</name>
    <name type="common">Greater burdock</name>
    <name type="synonym">Lappa major</name>
    <dbReference type="NCBI Taxonomy" id="4217"/>
    <lineage>
        <taxon>Eukaryota</taxon>
        <taxon>Viridiplantae</taxon>
        <taxon>Streptophyta</taxon>
        <taxon>Embryophyta</taxon>
        <taxon>Tracheophyta</taxon>
        <taxon>Spermatophyta</taxon>
        <taxon>Magnoliopsida</taxon>
        <taxon>eudicotyledons</taxon>
        <taxon>Gunneridae</taxon>
        <taxon>Pentapetalae</taxon>
        <taxon>asterids</taxon>
        <taxon>campanulids</taxon>
        <taxon>Asterales</taxon>
        <taxon>Asteraceae</taxon>
        <taxon>Carduoideae</taxon>
        <taxon>Cardueae</taxon>
        <taxon>Arctiinae</taxon>
        <taxon>Arctium</taxon>
    </lineage>
</organism>
<keyword evidence="2" id="KW-1185">Reference proteome</keyword>